<protein>
    <submittedName>
        <fullName evidence="1">Uncharacterized protein</fullName>
    </submittedName>
</protein>
<proteinExistence type="predicted"/>
<accession>A0A8S5SMA7</accession>
<name>A0A8S5SMA7_9CAUD</name>
<dbReference type="EMBL" id="BK032629">
    <property type="protein sequence ID" value="DAF52048.1"/>
    <property type="molecule type" value="Genomic_DNA"/>
</dbReference>
<sequence length="94" mass="10040">MAGTTFTNKRLSYHVSNTTGTITLEGDATINSQSLIDSFNGSVNSTTGQYGNFSYSESDGGQVNRSYNGSKDTEVEACDLIDSVIEDLKAEALK</sequence>
<evidence type="ECO:0000313" key="1">
    <source>
        <dbReference type="EMBL" id="DAF52048.1"/>
    </source>
</evidence>
<organism evidence="1">
    <name type="scientific">Myoviridae sp. ctPoO4</name>
    <dbReference type="NCBI Taxonomy" id="2827685"/>
    <lineage>
        <taxon>Viruses</taxon>
        <taxon>Duplodnaviria</taxon>
        <taxon>Heunggongvirae</taxon>
        <taxon>Uroviricota</taxon>
        <taxon>Caudoviricetes</taxon>
    </lineage>
</organism>
<reference evidence="1" key="1">
    <citation type="journal article" date="2021" name="Proc. Natl. Acad. Sci. U.S.A.">
        <title>A Catalog of Tens of Thousands of Viruses from Human Metagenomes Reveals Hidden Associations with Chronic Diseases.</title>
        <authorList>
            <person name="Tisza M.J."/>
            <person name="Buck C.B."/>
        </authorList>
    </citation>
    <scope>NUCLEOTIDE SEQUENCE</scope>
    <source>
        <strain evidence="1">CtPoO4</strain>
    </source>
</reference>